<proteinExistence type="predicted"/>
<evidence type="ECO:0008006" key="4">
    <source>
        <dbReference type="Google" id="ProtNLM"/>
    </source>
</evidence>
<dbReference type="Proteomes" id="UP001597215">
    <property type="component" value="Unassembled WGS sequence"/>
</dbReference>
<feature type="region of interest" description="Disordered" evidence="1">
    <location>
        <begin position="55"/>
        <end position="173"/>
    </location>
</feature>
<organism evidence="2 3">
    <name type="scientific">Sphingorhabdus buctiana</name>
    <dbReference type="NCBI Taxonomy" id="1508805"/>
    <lineage>
        <taxon>Bacteria</taxon>
        <taxon>Pseudomonadati</taxon>
        <taxon>Pseudomonadota</taxon>
        <taxon>Alphaproteobacteria</taxon>
        <taxon>Sphingomonadales</taxon>
        <taxon>Sphingomonadaceae</taxon>
        <taxon>Sphingorhabdus</taxon>
    </lineage>
</organism>
<keyword evidence="3" id="KW-1185">Reference proteome</keyword>
<gene>
    <name evidence="2" type="ORF">ACFSAG_13470</name>
</gene>
<sequence>MAMDRAERIGLGTAIGGHALLLGAFALGAFFTADRITKPQPISVSLVGEVADVSTAPDPVLEEPAPAESVAEPAPAEPEPTPVMKVEKVPDKPLPKAVDKPTPKPAPKPTPKPVEKKVAAQPKATPKQTAQPKQSAPKPFSKSFEDAVRGVGSNPKPTQGTSPKQGTVARKAGAEVRREVNLALGPQIRDKIERCAPTGLDIRQIETFVTLSLEPNGRLSDVRVDKQTGINDNNRPQAEPLKRCIIQAVRAASPFKGLDPDYHDVWKTHAMRLRATG</sequence>
<feature type="compositionally biased region" description="Pro residues" evidence="1">
    <location>
        <begin position="103"/>
        <end position="112"/>
    </location>
</feature>
<evidence type="ECO:0000313" key="3">
    <source>
        <dbReference type="Proteomes" id="UP001597215"/>
    </source>
</evidence>
<dbReference type="RefSeq" id="WP_381515792.1">
    <property type="nucleotide sequence ID" value="NZ_JBHUEL010000011.1"/>
</dbReference>
<evidence type="ECO:0000313" key="2">
    <source>
        <dbReference type="EMBL" id="MFD1767851.1"/>
    </source>
</evidence>
<dbReference type="EMBL" id="JBHUEL010000011">
    <property type="protein sequence ID" value="MFD1767851.1"/>
    <property type="molecule type" value="Genomic_DNA"/>
</dbReference>
<reference evidence="3" key="1">
    <citation type="journal article" date="2019" name="Int. J. Syst. Evol. Microbiol.">
        <title>The Global Catalogue of Microorganisms (GCM) 10K type strain sequencing project: providing services to taxonomists for standard genome sequencing and annotation.</title>
        <authorList>
            <consortium name="The Broad Institute Genomics Platform"/>
            <consortium name="The Broad Institute Genome Sequencing Center for Infectious Disease"/>
            <person name="Wu L."/>
            <person name="Ma J."/>
        </authorList>
    </citation>
    <scope>NUCLEOTIDE SEQUENCE [LARGE SCALE GENOMIC DNA]</scope>
    <source>
        <strain evidence="3">CGMCC 1.12449</strain>
    </source>
</reference>
<feature type="compositionally biased region" description="Basic and acidic residues" evidence="1">
    <location>
        <begin position="85"/>
        <end position="102"/>
    </location>
</feature>
<comment type="caution">
    <text evidence="2">The sequence shown here is derived from an EMBL/GenBank/DDBJ whole genome shotgun (WGS) entry which is preliminary data.</text>
</comment>
<feature type="compositionally biased region" description="Low complexity" evidence="1">
    <location>
        <begin position="62"/>
        <end position="74"/>
    </location>
</feature>
<protein>
    <recommendedName>
        <fullName evidence="4">Cell envelope biogenesis protein TolA</fullName>
    </recommendedName>
</protein>
<name>A0ABW4MFI3_9SPHN</name>
<accession>A0ABW4MFI3</accession>
<evidence type="ECO:0000256" key="1">
    <source>
        <dbReference type="SAM" id="MobiDB-lite"/>
    </source>
</evidence>
<feature type="compositionally biased region" description="Polar residues" evidence="1">
    <location>
        <begin position="155"/>
        <end position="165"/>
    </location>
</feature>
<dbReference type="Gene3D" id="3.30.1150.10">
    <property type="match status" value="1"/>
</dbReference>